<sequence>MSKHIAVVRITATMAALTAWVVWNSTRALAYVDPGLGQGSGTATSPPPPPPAAGTNWVVLVTVALVAIALIGLTFSVARRRRIASGQPA</sequence>
<evidence type="ECO:0000313" key="2">
    <source>
        <dbReference type="EMBL" id="MDC5699285.1"/>
    </source>
</evidence>
<keyword evidence="1" id="KW-1133">Transmembrane helix</keyword>
<keyword evidence="1" id="KW-0812">Transmembrane</keyword>
<evidence type="ECO:0000313" key="3">
    <source>
        <dbReference type="Proteomes" id="UP001150259"/>
    </source>
</evidence>
<accession>A0ABT5GN22</accession>
<name>A0ABT5GN22_9MICO</name>
<keyword evidence="1" id="KW-0472">Membrane</keyword>
<gene>
    <name evidence="2" type="ORF">OO014_18715</name>
</gene>
<feature type="transmembrane region" description="Helical" evidence="1">
    <location>
        <begin position="54"/>
        <end position="78"/>
    </location>
</feature>
<evidence type="ECO:0000256" key="1">
    <source>
        <dbReference type="SAM" id="Phobius"/>
    </source>
</evidence>
<dbReference type="RefSeq" id="WP_272463841.1">
    <property type="nucleotide sequence ID" value="NZ_JAPFQL010000129.1"/>
</dbReference>
<protein>
    <submittedName>
        <fullName evidence="2">Uncharacterized protein</fullName>
    </submittedName>
</protein>
<dbReference type="Proteomes" id="UP001150259">
    <property type="component" value="Unassembled WGS sequence"/>
</dbReference>
<proteinExistence type="predicted"/>
<keyword evidence="3" id="KW-1185">Reference proteome</keyword>
<reference evidence="2 3" key="1">
    <citation type="submission" date="2022-11" db="EMBL/GenBank/DDBJ databases">
        <title>Anaerobic phenanthrene biodegradation by a DNRA strain PheN6.</title>
        <authorList>
            <person name="Zhang Z."/>
        </authorList>
    </citation>
    <scope>NUCLEOTIDE SEQUENCE [LARGE SCALE GENOMIC DNA]</scope>
    <source>
        <strain evidence="2 3">PheN6</strain>
    </source>
</reference>
<organism evidence="2 3">
    <name type="scientific">Intrasporangium calvum</name>
    <dbReference type="NCBI Taxonomy" id="53358"/>
    <lineage>
        <taxon>Bacteria</taxon>
        <taxon>Bacillati</taxon>
        <taxon>Actinomycetota</taxon>
        <taxon>Actinomycetes</taxon>
        <taxon>Micrococcales</taxon>
        <taxon>Intrasporangiaceae</taxon>
        <taxon>Intrasporangium</taxon>
    </lineage>
</organism>
<dbReference type="EMBL" id="JAPFQL010000129">
    <property type="protein sequence ID" value="MDC5699285.1"/>
    <property type="molecule type" value="Genomic_DNA"/>
</dbReference>
<comment type="caution">
    <text evidence="2">The sequence shown here is derived from an EMBL/GenBank/DDBJ whole genome shotgun (WGS) entry which is preliminary data.</text>
</comment>